<dbReference type="Pfam" id="PF13563">
    <property type="entry name" value="2_5_RNA_ligase2"/>
    <property type="match status" value="1"/>
</dbReference>
<reference evidence="3 4" key="1">
    <citation type="submission" date="2024-04" db="EMBL/GenBank/DDBJ databases">
        <title>Genome sequencing and metabolic network reconstruction of aminoacids and betaine degradation by Anoxynatronum sibiricum.</title>
        <authorList>
            <person name="Detkova E.N."/>
            <person name="Boltjanskaja Y.V."/>
            <person name="Mardanov A.V."/>
            <person name="Kevbrin V."/>
        </authorList>
    </citation>
    <scope>NUCLEOTIDE SEQUENCE [LARGE SCALE GENOMIC DNA]</scope>
    <source>
        <strain evidence="3 4">Z-7981</strain>
    </source>
</reference>
<feature type="active site" description="Proton acceptor" evidence="2">
    <location>
        <position position="134"/>
    </location>
</feature>
<sequence>MNVEKATNQMRRVFFAIQFNEHMMKCLEEVQGYIRPLVKKGRFTDPVNFHLTLQFVGEIPDEKISQLMVHHPNEPVLSRPLTLKIERLGSFEKRHRHILWAGLESNEALSELTGWLQNHLTEKGLADHASFHPHITLVRECVFIDAAAQSAFERMKVALPAVSVEKYALMESRRVEGRLRYLPLMGYPLNQLPNNRS</sequence>
<dbReference type="RefSeq" id="WP_343185121.1">
    <property type="nucleotide sequence ID" value="NZ_JBCITM010000003.1"/>
</dbReference>
<dbReference type="Gene3D" id="3.90.1140.10">
    <property type="entry name" value="Cyclic phosphodiesterase"/>
    <property type="match status" value="1"/>
</dbReference>
<dbReference type="EMBL" id="JBCITM010000003">
    <property type="protein sequence ID" value="MEN1759793.1"/>
    <property type="molecule type" value="Genomic_DNA"/>
</dbReference>
<comment type="catalytic activity">
    <reaction evidence="2">
        <text>a 3'-end 2',3'-cyclophospho-ribonucleotide-RNA + H2O = a 3'-end 2'-phospho-ribonucleotide-RNA + H(+)</text>
        <dbReference type="Rhea" id="RHEA:11828"/>
        <dbReference type="Rhea" id="RHEA-COMP:10464"/>
        <dbReference type="Rhea" id="RHEA-COMP:17353"/>
        <dbReference type="ChEBI" id="CHEBI:15377"/>
        <dbReference type="ChEBI" id="CHEBI:15378"/>
        <dbReference type="ChEBI" id="CHEBI:83064"/>
        <dbReference type="ChEBI" id="CHEBI:173113"/>
        <dbReference type="EC" id="3.1.4.58"/>
    </reaction>
</comment>
<comment type="similarity">
    <text evidence="2">Belongs to the 2H phosphoesterase superfamily. ThpR family.</text>
</comment>
<dbReference type="PANTHER" id="PTHR35561">
    <property type="entry name" value="RNA 2',3'-CYCLIC PHOSPHODIESTERASE"/>
    <property type="match status" value="1"/>
</dbReference>
<comment type="function">
    <text evidence="2">Hydrolyzes RNA 2',3'-cyclic phosphodiester to an RNA 2'-phosphomonoester.</text>
</comment>
<dbReference type="EC" id="3.1.4.58" evidence="2"/>
<comment type="caution">
    <text evidence="3">The sequence shown here is derived from an EMBL/GenBank/DDBJ whole genome shotgun (WGS) entry which is preliminary data.</text>
</comment>
<dbReference type="SUPFAM" id="SSF55144">
    <property type="entry name" value="LigT-like"/>
    <property type="match status" value="1"/>
</dbReference>
<dbReference type="NCBIfam" id="TIGR02258">
    <property type="entry name" value="2_5_ligase"/>
    <property type="match status" value="1"/>
</dbReference>
<feature type="short sequence motif" description="HXTX 2" evidence="2">
    <location>
        <begin position="134"/>
        <end position="137"/>
    </location>
</feature>
<protein>
    <recommendedName>
        <fullName evidence="2">RNA 2',3'-cyclic phosphodiesterase</fullName>
        <shortName evidence="2">RNA 2',3'-CPDase</shortName>
        <ecNumber evidence="2">3.1.4.58</ecNumber>
    </recommendedName>
</protein>
<feature type="active site" description="Proton donor" evidence="2">
    <location>
        <position position="50"/>
    </location>
</feature>
<dbReference type="InterPro" id="IPR004175">
    <property type="entry name" value="RNA_CPDase"/>
</dbReference>
<feature type="short sequence motif" description="HXTX 1" evidence="2">
    <location>
        <begin position="50"/>
        <end position="53"/>
    </location>
</feature>
<gene>
    <name evidence="3" type="primary">thpR</name>
    <name evidence="3" type="ORF">AAIG11_04850</name>
</gene>
<organism evidence="3 4">
    <name type="scientific">Anoxynatronum sibiricum</name>
    <dbReference type="NCBI Taxonomy" id="210623"/>
    <lineage>
        <taxon>Bacteria</taxon>
        <taxon>Bacillati</taxon>
        <taxon>Bacillota</taxon>
        <taxon>Clostridia</taxon>
        <taxon>Eubacteriales</taxon>
        <taxon>Clostridiaceae</taxon>
        <taxon>Anoxynatronum</taxon>
    </lineage>
</organism>
<keyword evidence="4" id="KW-1185">Reference proteome</keyword>
<dbReference type="PANTHER" id="PTHR35561:SF1">
    <property type="entry name" value="RNA 2',3'-CYCLIC PHOSPHODIESTERASE"/>
    <property type="match status" value="1"/>
</dbReference>
<accession>A0ABU9VRK0</accession>
<name>A0ABU9VRK0_9CLOT</name>
<dbReference type="Proteomes" id="UP001407405">
    <property type="component" value="Unassembled WGS sequence"/>
</dbReference>
<evidence type="ECO:0000313" key="4">
    <source>
        <dbReference type="Proteomes" id="UP001407405"/>
    </source>
</evidence>
<dbReference type="InterPro" id="IPR009097">
    <property type="entry name" value="Cyclic_Pdiesterase"/>
</dbReference>
<keyword evidence="1 2" id="KW-0378">Hydrolase</keyword>
<evidence type="ECO:0000313" key="3">
    <source>
        <dbReference type="EMBL" id="MEN1759793.1"/>
    </source>
</evidence>
<proteinExistence type="inferred from homology"/>
<evidence type="ECO:0000256" key="1">
    <source>
        <dbReference type="ARBA" id="ARBA00022801"/>
    </source>
</evidence>
<dbReference type="HAMAP" id="MF_01940">
    <property type="entry name" value="RNA_CPDase"/>
    <property type="match status" value="1"/>
</dbReference>
<evidence type="ECO:0000256" key="2">
    <source>
        <dbReference type="HAMAP-Rule" id="MF_01940"/>
    </source>
</evidence>